<evidence type="ECO:0000256" key="1">
    <source>
        <dbReference type="SAM" id="MobiDB-lite"/>
    </source>
</evidence>
<feature type="region of interest" description="Disordered" evidence="1">
    <location>
        <begin position="422"/>
        <end position="515"/>
    </location>
</feature>
<feature type="compositionally biased region" description="Acidic residues" evidence="1">
    <location>
        <begin position="122"/>
        <end position="131"/>
    </location>
</feature>
<feature type="compositionally biased region" description="Low complexity" evidence="1">
    <location>
        <begin position="64"/>
        <end position="92"/>
    </location>
</feature>
<evidence type="ECO:0000313" key="2">
    <source>
        <dbReference type="EMBL" id="RNA38591.1"/>
    </source>
</evidence>
<feature type="region of interest" description="Disordered" evidence="1">
    <location>
        <begin position="233"/>
        <end position="262"/>
    </location>
</feature>
<feature type="region of interest" description="Disordered" evidence="1">
    <location>
        <begin position="45"/>
        <end position="156"/>
    </location>
</feature>
<feature type="compositionally biased region" description="Polar residues" evidence="1">
    <location>
        <begin position="45"/>
        <end position="56"/>
    </location>
</feature>
<accession>A0A3M7SRU2</accession>
<keyword evidence="3" id="KW-1185">Reference proteome</keyword>
<feature type="compositionally biased region" description="Polar residues" evidence="1">
    <location>
        <begin position="431"/>
        <end position="440"/>
    </location>
</feature>
<feature type="compositionally biased region" description="Basic and acidic residues" evidence="1">
    <location>
        <begin position="147"/>
        <end position="156"/>
    </location>
</feature>
<feature type="compositionally biased region" description="Polar residues" evidence="1">
    <location>
        <begin position="102"/>
        <end position="113"/>
    </location>
</feature>
<proteinExistence type="predicted"/>
<comment type="caution">
    <text evidence="2">The sequence shown here is derived from an EMBL/GenBank/DDBJ whole genome shotgun (WGS) entry which is preliminary data.</text>
</comment>
<feature type="compositionally biased region" description="Polar residues" evidence="1">
    <location>
        <begin position="498"/>
        <end position="515"/>
    </location>
</feature>
<gene>
    <name evidence="2" type="ORF">BpHYR1_048436</name>
</gene>
<organism evidence="2 3">
    <name type="scientific">Brachionus plicatilis</name>
    <name type="common">Marine rotifer</name>
    <name type="synonym">Brachionus muelleri</name>
    <dbReference type="NCBI Taxonomy" id="10195"/>
    <lineage>
        <taxon>Eukaryota</taxon>
        <taxon>Metazoa</taxon>
        <taxon>Spiralia</taxon>
        <taxon>Gnathifera</taxon>
        <taxon>Rotifera</taxon>
        <taxon>Eurotatoria</taxon>
        <taxon>Monogononta</taxon>
        <taxon>Pseudotrocha</taxon>
        <taxon>Ploima</taxon>
        <taxon>Brachionidae</taxon>
        <taxon>Brachionus</taxon>
    </lineage>
</organism>
<name>A0A3M7SRU2_BRAPC</name>
<protein>
    <submittedName>
        <fullName evidence="2">Uncharacterized protein</fullName>
    </submittedName>
</protein>
<feature type="compositionally biased region" description="Basic and acidic residues" evidence="1">
    <location>
        <begin position="252"/>
        <end position="262"/>
    </location>
</feature>
<dbReference type="AlphaFoldDB" id="A0A3M7SRU2"/>
<dbReference type="EMBL" id="REGN01000853">
    <property type="protein sequence ID" value="RNA38591.1"/>
    <property type="molecule type" value="Genomic_DNA"/>
</dbReference>
<sequence length="544" mass="58541">MEQPSSGLSAPSAYDLACRYNSLFQYSPAAAAACAAAYNMFGSSKSATMGSSNSPFQPLGSIATSSLPSSSSSNLTSSPTSSLSSLLSTKPTVVEQHDASHTKTNGNQSYENVSENGSASDNDNDEDEDDAEHNCSRVSSSFEEKDEDKNDVDVQKVHEQLSAEAHKSIASCLDELAECANDEEESGKKAEEHSIGSLMNTLAKRSTLNVDLDALRKNLIDSVSQAIESTLDSFVKQPPPPLPPSQHSVKHKSSDDELKRVEPAPKRIRVNEKIAKNSMNNSQNFNVSKILSKDTSKRKMPSVCDAFSAKPPLAHQSLLTAHNLNGKQAHLSTFYSAAAMSHLPPPPPGYNGLAAPIASSASSTASNASTNSSISSLFANHQHQLLMAAAHAHAASGQNSTNYLQMAAAANRLFTPYLLDQQHKPSGAYPPTSNGVFHSSSAHKRRRTKVTDTRLSPRNPLSRVLNGKTRDQSPNNDHDDDNDYDDEQHQHNQEDDSASSGCNESGSTNGSNCRITSTVYSNNVYDINTDNTEYTGYQISFLHK</sequence>
<evidence type="ECO:0000313" key="3">
    <source>
        <dbReference type="Proteomes" id="UP000276133"/>
    </source>
</evidence>
<reference evidence="2 3" key="1">
    <citation type="journal article" date="2018" name="Sci. Rep.">
        <title>Genomic signatures of local adaptation to the degree of environmental predictability in rotifers.</title>
        <authorList>
            <person name="Franch-Gras L."/>
            <person name="Hahn C."/>
            <person name="Garcia-Roger E.M."/>
            <person name="Carmona M.J."/>
            <person name="Serra M."/>
            <person name="Gomez A."/>
        </authorList>
    </citation>
    <scope>NUCLEOTIDE SEQUENCE [LARGE SCALE GENOMIC DNA]</scope>
    <source>
        <strain evidence="2">HYR1</strain>
    </source>
</reference>
<dbReference type="Proteomes" id="UP000276133">
    <property type="component" value="Unassembled WGS sequence"/>
</dbReference>